<dbReference type="PANTHER" id="PTHR10285">
    <property type="entry name" value="URIDINE KINASE"/>
    <property type="match status" value="1"/>
</dbReference>
<proteinExistence type="predicted"/>
<keyword evidence="2" id="KW-0418">Kinase</keyword>
<dbReference type="SUPFAM" id="SSF52540">
    <property type="entry name" value="P-loop containing nucleoside triphosphate hydrolases"/>
    <property type="match status" value="1"/>
</dbReference>
<dbReference type="Gene3D" id="3.40.50.300">
    <property type="entry name" value="P-loop containing nucleotide triphosphate hydrolases"/>
    <property type="match status" value="2"/>
</dbReference>
<name>A0ABT4MSY8_GORRU</name>
<dbReference type="GO" id="GO:0016301">
    <property type="term" value="F:kinase activity"/>
    <property type="evidence" value="ECO:0007669"/>
    <property type="project" value="UniProtKB-KW"/>
</dbReference>
<accession>A0ABT4MSY8</accession>
<sequence>MITRPTELVDRIERLRQKRERVLIGIVGEPGSGKSTVSAAVSDVLGGDAMVVPMDGFHLSNEQLAHLGRAGRKGAIDTFDAFGYLQLIRRLRDRDEPVVYAPDYVRGVEEAIAGSIAVPAAVPVVITEGNYLLDDDKPWSGLRSLLDEVWYIEAPHDLRLERLVQRHIRFGMSESAAWRWAEGPDESNAQRTRARRQHADLVIDVTAFAADDRD</sequence>
<evidence type="ECO:0000313" key="3">
    <source>
        <dbReference type="Proteomes" id="UP001067235"/>
    </source>
</evidence>
<dbReference type="RefSeq" id="WP_084839287.1">
    <property type="nucleotide sequence ID" value="NZ_JAPWIE010000002.1"/>
</dbReference>
<reference evidence="2" key="1">
    <citation type="submission" date="2022-12" db="EMBL/GenBank/DDBJ databases">
        <authorList>
            <person name="Krivoruchko A.V."/>
            <person name="Elkin A."/>
        </authorList>
    </citation>
    <scope>NUCLEOTIDE SEQUENCE</scope>
    <source>
        <strain evidence="2">IEGM 1388</strain>
    </source>
</reference>
<dbReference type="Proteomes" id="UP001067235">
    <property type="component" value="Unassembled WGS sequence"/>
</dbReference>
<feature type="domain" description="Phosphoribulokinase/uridine kinase" evidence="1">
    <location>
        <begin position="23"/>
        <end position="168"/>
    </location>
</feature>
<dbReference type="PRINTS" id="PR00988">
    <property type="entry name" value="URIDINKINASE"/>
</dbReference>
<dbReference type="EMBL" id="JAPWIE010000002">
    <property type="protein sequence ID" value="MCZ4550082.1"/>
    <property type="molecule type" value="Genomic_DNA"/>
</dbReference>
<dbReference type="NCBIfam" id="NF006743">
    <property type="entry name" value="PRK09270.1-2"/>
    <property type="match status" value="1"/>
</dbReference>
<dbReference type="Pfam" id="PF00485">
    <property type="entry name" value="PRK"/>
    <property type="match status" value="1"/>
</dbReference>
<comment type="caution">
    <text evidence="2">The sequence shown here is derived from an EMBL/GenBank/DDBJ whole genome shotgun (WGS) entry which is preliminary data.</text>
</comment>
<gene>
    <name evidence="2" type="ORF">O4213_08810</name>
</gene>
<protein>
    <submittedName>
        <fullName evidence="2">Nucleoside/nucleotide kinase family protein</fullName>
    </submittedName>
</protein>
<evidence type="ECO:0000259" key="1">
    <source>
        <dbReference type="Pfam" id="PF00485"/>
    </source>
</evidence>
<dbReference type="InterPro" id="IPR006083">
    <property type="entry name" value="PRK/URK"/>
</dbReference>
<organism evidence="2 3">
    <name type="scientific">Gordonia rubripertincta</name>
    <name type="common">Rhodococcus corallinus</name>
    <dbReference type="NCBI Taxonomy" id="36822"/>
    <lineage>
        <taxon>Bacteria</taxon>
        <taxon>Bacillati</taxon>
        <taxon>Actinomycetota</taxon>
        <taxon>Actinomycetes</taxon>
        <taxon>Mycobacteriales</taxon>
        <taxon>Gordoniaceae</taxon>
        <taxon>Gordonia</taxon>
    </lineage>
</organism>
<dbReference type="InterPro" id="IPR027417">
    <property type="entry name" value="P-loop_NTPase"/>
</dbReference>
<keyword evidence="2" id="KW-0808">Transferase</keyword>
<evidence type="ECO:0000313" key="2">
    <source>
        <dbReference type="EMBL" id="MCZ4550082.1"/>
    </source>
</evidence>
<keyword evidence="3" id="KW-1185">Reference proteome</keyword>